<evidence type="ECO:0000256" key="1">
    <source>
        <dbReference type="SAM" id="MobiDB-lite"/>
    </source>
</evidence>
<reference evidence="3" key="2">
    <citation type="submission" date="2020-05" db="UniProtKB">
        <authorList>
            <consortium name="EnsemblMetazoa"/>
        </authorList>
    </citation>
    <scope>IDENTIFICATION</scope>
</reference>
<dbReference type="Proteomes" id="UP000030765">
    <property type="component" value="Unassembled WGS sequence"/>
</dbReference>
<proteinExistence type="predicted"/>
<reference evidence="2 4" key="1">
    <citation type="journal article" date="2014" name="BMC Genomics">
        <title>Genome sequence of Anopheles sinensis provides insight into genetics basis of mosquito competence for malaria parasites.</title>
        <authorList>
            <person name="Zhou D."/>
            <person name="Zhang D."/>
            <person name="Ding G."/>
            <person name="Shi L."/>
            <person name="Hou Q."/>
            <person name="Ye Y."/>
            <person name="Xu Y."/>
            <person name="Zhou H."/>
            <person name="Xiong C."/>
            <person name="Li S."/>
            <person name="Yu J."/>
            <person name="Hong S."/>
            <person name="Yu X."/>
            <person name="Zou P."/>
            <person name="Chen C."/>
            <person name="Chang X."/>
            <person name="Wang W."/>
            <person name="Lv Y."/>
            <person name="Sun Y."/>
            <person name="Ma L."/>
            <person name="Shen B."/>
            <person name="Zhu C."/>
        </authorList>
    </citation>
    <scope>NUCLEOTIDE SEQUENCE [LARGE SCALE GENOMIC DNA]</scope>
</reference>
<gene>
    <name evidence="2" type="ORF">ZHAS_00018696</name>
</gene>
<dbReference type="EMBL" id="ATLV01024107">
    <property type="status" value="NOT_ANNOTATED_CDS"/>
    <property type="molecule type" value="Genomic_DNA"/>
</dbReference>
<name>A0A084WKB7_ANOSI</name>
<evidence type="ECO:0000313" key="4">
    <source>
        <dbReference type="Proteomes" id="UP000030765"/>
    </source>
</evidence>
<dbReference type="AlphaFoldDB" id="A0A084WKB7"/>
<keyword evidence="4" id="KW-1185">Reference proteome</keyword>
<accession>A0A084WKB7</accession>
<feature type="compositionally biased region" description="Basic residues" evidence="1">
    <location>
        <begin position="65"/>
        <end position="84"/>
    </location>
</feature>
<dbReference type="EMBL" id="KE525349">
    <property type="protein sequence ID" value="KFB50661.1"/>
    <property type="molecule type" value="Genomic_DNA"/>
</dbReference>
<dbReference type="EnsemblMetazoa" id="ASIC018696-RA">
    <property type="protein sequence ID" value="ASIC018696-PA"/>
    <property type="gene ID" value="ASIC018696"/>
</dbReference>
<evidence type="ECO:0000313" key="2">
    <source>
        <dbReference type="EMBL" id="KFB50661.1"/>
    </source>
</evidence>
<organism evidence="2">
    <name type="scientific">Anopheles sinensis</name>
    <name type="common">Mosquito</name>
    <dbReference type="NCBI Taxonomy" id="74873"/>
    <lineage>
        <taxon>Eukaryota</taxon>
        <taxon>Metazoa</taxon>
        <taxon>Ecdysozoa</taxon>
        <taxon>Arthropoda</taxon>
        <taxon>Hexapoda</taxon>
        <taxon>Insecta</taxon>
        <taxon>Pterygota</taxon>
        <taxon>Neoptera</taxon>
        <taxon>Endopterygota</taxon>
        <taxon>Diptera</taxon>
        <taxon>Nematocera</taxon>
        <taxon>Culicoidea</taxon>
        <taxon>Culicidae</taxon>
        <taxon>Anophelinae</taxon>
        <taxon>Anopheles</taxon>
    </lineage>
</organism>
<dbReference type="VEuPathDB" id="VectorBase:ASIC018696"/>
<protein>
    <submittedName>
        <fullName evidence="2 3">Uncharacterized protein</fullName>
    </submittedName>
</protein>
<sequence>MLFQTSSTKHFLWLTPNGSPERLEGVSKSNSNIPQIQRRDRSCILSVFTVRSYAPADPPTVPSTSRHREKPQLKRRSSSSHRFV</sequence>
<evidence type="ECO:0000313" key="3">
    <source>
        <dbReference type="EnsemblMetazoa" id="ASIC018696-PA"/>
    </source>
</evidence>
<feature type="region of interest" description="Disordered" evidence="1">
    <location>
        <begin position="55"/>
        <end position="84"/>
    </location>
</feature>